<dbReference type="PROSITE" id="PS50929">
    <property type="entry name" value="ABC_TM1F"/>
    <property type="match status" value="1"/>
</dbReference>
<evidence type="ECO:0000256" key="9">
    <source>
        <dbReference type="ARBA" id="ARBA00023136"/>
    </source>
</evidence>
<evidence type="ECO:0000256" key="7">
    <source>
        <dbReference type="ARBA" id="ARBA00022840"/>
    </source>
</evidence>
<dbReference type="Gene3D" id="1.20.1560.10">
    <property type="entry name" value="ABC transporter type 1, transmembrane domain"/>
    <property type="match status" value="1"/>
</dbReference>
<dbReference type="InterPro" id="IPR027417">
    <property type="entry name" value="P-loop_NTPase"/>
</dbReference>
<dbReference type="SUPFAM" id="SSF52540">
    <property type="entry name" value="P-loop containing nucleoside triphosphate hydrolases"/>
    <property type="match status" value="1"/>
</dbReference>
<dbReference type="Gene3D" id="3.40.50.300">
    <property type="entry name" value="P-loop containing nucleotide triphosphate hydrolases"/>
    <property type="match status" value="1"/>
</dbReference>
<dbReference type="GO" id="GO:0008233">
    <property type="term" value="F:peptidase activity"/>
    <property type="evidence" value="ECO:0007669"/>
    <property type="project" value="InterPro"/>
</dbReference>
<dbReference type="InterPro" id="IPR017871">
    <property type="entry name" value="ABC_transporter-like_CS"/>
</dbReference>
<dbReference type="GO" id="GO:0006508">
    <property type="term" value="P:proteolysis"/>
    <property type="evidence" value="ECO:0007669"/>
    <property type="project" value="InterPro"/>
</dbReference>
<feature type="domain" description="ABC transporter" evidence="11">
    <location>
        <begin position="490"/>
        <end position="723"/>
    </location>
</feature>
<feature type="transmembrane region" description="Helical" evidence="10">
    <location>
        <begin position="434"/>
        <end position="457"/>
    </location>
</feature>
<dbReference type="GO" id="GO:0016887">
    <property type="term" value="F:ATP hydrolysis activity"/>
    <property type="evidence" value="ECO:0007669"/>
    <property type="project" value="InterPro"/>
</dbReference>
<dbReference type="STRING" id="1297742.A176_004173"/>
<name>A0A0H4WV22_9BACT</name>
<evidence type="ECO:0000256" key="4">
    <source>
        <dbReference type="ARBA" id="ARBA00022692"/>
    </source>
</evidence>
<keyword evidence="15" id="KW-1185">Reference proteome</keyword>
<evidence type="ECO:0000256" key="1">
    <source>
        <dbReference type="ARBA" id="ARBA00004651"/>
    </source>
</evidence>
<evidence type="ECO:0000256" key="3">
    <source>
        <dbReference type="ARBA" id="ARBA00022475"/>
    </source>
</evidence>
<keyword evidence="8 10" id="KW-1133">Transmembrane helix</keyword>
<reference evidence="14 15" key="1">
    <citation type="journal article" date="2016" name="PLoS ONE">
        <title>Complete Genome Sequence and Comparative Genomics of a Novel Myxobacterium Myxococcus hansupus.</title>
        <authorList>
            <person name="Sharma G."/>
            <person name="Narwani T."/>
            <person name="Subramanian S."/>
        </authorList>
    </citation>
    <scope>NUCLEOTIDE SEQUENCE [LARGE SCALE GENOMIC DNA]</scope>
    <source>
        <strain evidence="15">mixupus</strain>
    </source>
</reference>
<dbReference type="PROSITE" id="PS00211">
    <property type="entry name" value="ABC_TRANSPORTER_1"/>
    <property type="match status" value="1"/>
</dbReference>
<organism evidence="14 15">
    <name type="scientific">Pseudomyxococcus hansupus</name>
    <dbReference type="NCBI Taxonomy" id="1297742"/>
    <lineage>
        <taxon>Bacteria</taxon>
        <taxon>Pseudomonadati</taxon>
        <taxon>Myxococcota</taxon>
        <taxon>Myxococcia</taxon>
        <taxon>Myxococcales</taxon>
        <taxon>Cystobacterineae</taxon>
        <taxon>Myxococcaceae</taxon>
        <taxon>Pseudomyxococcus</taxon>
    </lineage>
</organism>
<dbReference type="InterPro" id="IPR039421">
    <property type="entry name" value="Type_1_exporter"/>
</dbReference>
<dbReference type="InterPro" id="IPR005074">
    <property type="entry name" value="Peptidase_C39"/>
</dbReference>
<keyword evidence="6" id="KW-0378">Hydrolase</keyword>
<feature type="transmembrane region" description="Helical" evidence="10">
    <location>
        <begin position="178"/>
        <end position="197"/>
    </location>
</feature>
<dbReference type="InterPro" id="IPR003439">
    <property type="entry name" value="ABC_transporter-like_ATP-bd"/>
</dbReference>
<feature type="domain" description="ABC transmembrane type-1" evidence="12">
    <location>
        <begin position="178"/>
        <end position="455"/>
    </location>
</feature>
<evidence type="ECO:0000256" key="6">
    <source>
        <dbReference type="ARBA" id="ARBA00022801"/>
    </source>
</evidence>
<proteinExistence type="predicted"/>
<accession>A0A0H4WV22</accession>
<dbReference type="RefSeq" id="WP_002635005.1">
    <property type="nucleotide sequence ID" value="NZ_CP012109.1"/>
</dbReference>
<dbReference type="KEGG" id="mym:A176_004173"/>
<feature type="domain" description="Peptidase C39" evidence="13">
    <location>
        <begin position="26"/>
        <end position="145"/>
    </location>
</feature>
<feature type="transmembrane region" description="Helical" evidence="10">
    <location>
        <begin position="209"/>
        <end position="228"/>
    </location>
</feature>
<evidence type="ECO:0000259" key="13">
    <source>
        <dbReference type="PROSITE" id="PS50990"/>
    </source>
</evidence>
<protein>
    <submittedName>
        <fullName evidence="14">Lipid A export ATP-binding/permease protein MsbA</fullName>
    </submittedName>
</protein>
<dbReference type="SMART" id="SM00382">
    <property type="entry name" value="AAA"/>
    <property type="match status" value="1"/>
</dbReference>
<keyword evidence="2" id="KW-0813">Transport</keyword>
<keyword evidence="3" id="KW-1003">Cell membrane</keyword>
<dbReference type="InterPro" id="IPR036640">
    <property type="entry name" value="ABC1_TM_sf"/>
</dbReference>
<dbReference type="PANTHER" id="PTHR43394:SF1">
    <property type="entry name" value="ATP-BINDING CASSETTE SUB-FAMILY B MEMBER 10, MITOCHONDRIAL"/>
    <property type="match status" value="1"/>
</dbReference>
<evidence type="ECO:0000256" key="8">
    <source>
        <dbReference type="ARBA" id="ARBA00022989"/>
    </source>
</evidence>
<dbReference type="InterPro" id="IPR003593">
    <property type="entry name" value="AAA+_ATPase"/>
</dbReference>
<dbReference type="GO" id="GO:0005886">
    <property type="term" value="C:plasma membrane"/>
    <property type="evidence" value="ECO:0007669"/>
    <property type="project" value="UniProtKB-SubCell"/>
</dbReference>
<keyword evidence="5" id="KW-0547">Nucleotide-binding</keyword>
<dbReference type="GO" id="GO:0015421">
    <property type="term" value="F:ABC-type oligopeptide transporter activity"/>
    <property type="evidence" value="ECO:0007669"/>
    <property type="project" value="TreeGrafter"/>
</dbReference>
<dbReference type="OrthoDB" id="9760168at2"/>
<evidence type="ECO:0000313" key="14">
    <source>
        <dbReference type="EMBL" id="AKQ67261.1"/>
    </source>
</evidence>
<evidence type="ECO:0000256" key="5">
    <source>
        <dbReference type="ARBA" id="ARBA00022741"/>
    </source>
</evidence>
<gene>
    <name evidence="14" type="ORF">A176_004173</name>
</gene>
<dbReference type="Pfam" id="PF00005">
    <property type="entry name" value="ABC_tran"/>
    <property type="match status" value="1"/>
</dbReference>
<dbReference type="GO" id="GO:0005524">
    <property type="term" value="F:ATP binding"/>
    <property type="evidence" value="ECO:0007669"/>
    <property type="project" value="UniProtKB-KW"/>
</dbReference>
<keyword evidence="4 10" id="KW-0812">Transmembrane</keyword>
<dbReference type="Pfam" id="PF03412">
    <property type="entry name" value="Peptidase_C39"/>
    <property type="match status" value="1"/>
</dbReference>
<dbReference type="Gene3D" id="3.90.70.10">
    <property type="entry name" value="Cysteine proteinases"/>
    <property type="match status" value="1"/>
</dbReference>
<dbReference type="Pfam" id="PF00664">
    <property type="entry name" value="ABC_membrane"/>
    <property type="match status" value="1"/>
</dbReference>
<dbReference type="EMBL" id="CP012109">
    <property type="protein sequence ID" value="AKQ67261.1"/>
    <property type="molecule type" value="Genomic_DNA"/>
</dbReference>
<evidence type="ECO:0000259" key="11">
    <source>
        <dbReference type="PROSITE" id="PS50893"/>
    </source>
</evidence>
<feature type="transmembrane region" description="Helical" evidence="10">
    <location>
        <begin position="312"/>
        <end position="331"/>
    </location>
</feature>
<dbReference type="PROSITE" id="PS50990">
    <property type="entry name" value="PEPTIDASE_C39"/>
    <property type="match status" value="1"/>
</dbReference>
<dbReference type="SUPFAM" id="SSF90123">
    <property type="entry name" value="ABC transporter transmembrane region"/>
    <property type="match status" value="1"/>
</dbReference>
<evidence type="ECO:0000259" key="12">
    <source>
        <dbReference type="PROSITE" id="PS50929"/>
    </source>
</evidence>
<dbReference type="PROSITE" id="PS50893">
    <property type="entry name" value="ABC_TRANSPORTER_2"/>
    <property type="match status" value="1"/>
</dbReference>
<evidence type="ECO:0000256" key="2">
    <source>
        <dbReference type="ARBA" id="ARBA00022448"/>
    </source>
</evidence>
<comment type="subcellular location">
    <subcellularLocation>
        <location evidence="1">Cell membrane</location>
        <topology evidence="1">Multi-pass membrane protein</topology>
    </subcellularLocation>
</comment>
<evidence type="ECO:0000313" key="15">
    <source>
        <dbReference type="Proteomes" id="UP000009026"/>
    </source>
</evidence>
<evidence type="ECO:0000256" key="10">
    <source>
        <dbReference type="SAM" id="Phobius"/>
    </source>
</evidence>
<dbReference type="Proteomes" id="UP000009026">
    <property type="component" value="Chromosome"/>
</dbReference>
<dbReference type="InterPro" id="IPR011527">
    <property type="entry name" value="ABC1_TM_dom"/>
</dbReference>
<keyword evidence="7 14" id="KW-0067">ATP-binding</keyword>
<dbReference type="PANTHER" id="PTHR43394">
    <property type="entry name" value="ATP-DEPENDENT PERMEASE MDL1, MITOCHONDRIAL"/>
    <property type="match status" value="1"/>
</dbReference>
<feature type="transmembrane region" description="Helical" evidence="10">
    <location>
        <begin position="285"/>
        <end position="306"/>
    </location>
</feature>
<sequence>MTVDAPRPAPKRWRFGFRRRVPEVRQMTMTDCGAACLAMVLAYHGRELRLEEVRELTGPGRDGTTAKALKNAAQKLGLRARAISVDLDRLPFLPPATILHWRFTHYVVFERLGRGWVEVVDPDQGRRRVSLEQFSQCFTGVALLLEPSEDFQPGRSRRGAYRYLVPLMKQQAGTLAKVLALSGVLQVLTLAVPLLTGMVVDRVVPRQDYSFMGVLSVALAGVVLFELLTSGVRGQLLAELRTRLDARMTQGLLDHLVSLAYPFFQLRPAGDLVTRLGSQQTIRDLLSTGLLSSALDGVLVLVYLGLLLVADASLGLLVLGLGLLQVLVFAVPRARQRSQLSRSLDMAVRSQSYLMAMLSGMQTLKAFGVESRMVGSYSNLYVDLLNVELERGRLTAWVDALTGTLRRVSPLVLLCVGAWRVLDGAMTLGQMLSINALAIALLVPLSNLLGTGGQLPFLSTYLERINDVLDTPPERDPTHQGHAPTLRGAVTLEDVHFRYNPNSAWVVQGVSVSVEPGQMVALVGRSGAGKSTLAHLLLGLYLPTAGRVRYDGAELGALDLRAVRGQLGVVLQDASFFNASLRENITLSDPDLDMARVVEAARLANIHDDIMAMPMQYDTPLTDRGLSLSGGQRQRLALARALVRRPAILLLDEATSALDATTEERVQQALASLKCTRVVIAHRLSTVRNADTILVMDAGRVVEVGRHQELLERQGTYASLVNAQREERTKATG</sequence>
<dbReference type="eggNOG" id="COG2274">
    <property type="taxonomic scope" value="Bacteria"/>
</dbReference>
<dbReference type="CDD" id="cd18779">
    <property type="entry name" value="ABC_6TM_T1SS_like"/>
    <property type="match status" value="1"/>
</dbReference>
<dbReference type="AlphaFoldDB" id="A0A0H4WV22"/>
<keyword evidence="9 10" id="KW-0472">Membrane</keyword>
<dbReference type="FunFam" id="3.40.50.300:FF:000299">
    <property type="entry name" value="ABC transporter ATP-binding protein/permease"/>
    <property type="match status" value="1"/>
</dbReference>
<dbReference type="PATRIC" id="fig|1297742.4.peg.4216"/>